<dbReference type="InterPro" id="IPR016087">
    <property type="entry name" value="Chalcone_isomerase"/>
</dbReference>
<protein>
    <recommendedName>
        <fullName evidence="6">Chalcone-flavonone isomerase family protein</fullName>
    </recommendedName>
</protein>
<dbReference type="GO" id="GO:0016853">
    <property type="term" value="F:isomerase activity"/>
    <property type="evidence" value="ECO:0007669"/>
    <property type="project" value="UniProtKB-KW"/>
</dbReference>
<keyword evidence="9" id="KW-1185">Reference proteome</keyword>
<evidence type="ECO:0000259" key="7">
    <source>
        <dbReference type="Pfam" id="PF02431"/>
    </source>
</evidence>
<proteinExistence type="inferred from homology"/>
<dbReference type="PANTHER" id="PTHR28039:SF8">
    <property type="entry name" value="CHALCONE--FLAVANONE ISOMERASE 1-RELATED"/>
    <property type="match status" value="1"/>
</dbReference>
<evidence type="ECO:0000256" key="1">
    <source>
        <dbReference type="ARBA" id="ARBA00004966"/>
    </source>
</evidence>
<dbReference type="PANTHER" id="PTHR28039">
    <property type="entry name" value="CHALCONE--FLAVONONE ISOMERASE 1-RELATED"/>
    <property type="match status" value="1"/>
</dbReference>
<reference evidence="8" key="1">
    <citation type="journal article" date="2022" name="Int. J. Mol. Sci.">
        <title>Draft Genome of Tanacetum Coccineum: Genomic Comparison of Closely Related Tanacetum-Family Plants.</title>
        <authorList>
            <person name="Yamashiro T."/>
            <person name="Shiraishi A."/>
            <person name="Nakayama K."/>
            <person name="Satake H."/>
        </authorList>
    </citation>
    <scope>NUCLEOTIDE SEQUENCE</scope>
</reference>
<dbReference type="SUPFAM" id="SSF54626">
    <property type="entry name" value="Chalcone isomerase"/>
    <property type="match status" value="1"/>
</dbReference>
<keyword evidence="3" id="KW-0284">Flavonoid biosynthesis</keyword>
<sequence length="168" mass="18595">MEKLHSSAGIQLESVFMPSSIKPPSATKTLFLIGAGVRHLEMEGNIVKVTAIGLYLEEKAVESLAIKWKCKTDVELMDSDEFYNDITNGCFEKLVQVSMLVPLTGKHFSETTSQKMVMLWNEDGTYDDVDAATIDKYLEVFKDENLKPGGRGGKSCPYGTSWALLGTF</sequence>
<dbReference type="Proteomes" id="UP001151760">
    <property type="component" value="Unassembled WGS sequence"/>
</dbReference>
<evidence type="ECO:0000256" key="5">
    <source>
        <dbReference type="ARBA" id="ARBA00034056"/>
    </source>
</evidence>
<dbReference type="InterPro" id="IPR016088">
    <property type="entry name" value="Chalcone_isomerase_3-sand"/>
</dbReference>
<evidence type="ECO:0000313" key="9">
    <source>
        <dbReference type="Proteomes" id="UP001151760"/>
    </source>
</evidence>
<dbReference type="InterPro" id="IPR044164">
    <property type="entry name" value="CFI"/>
</dbReference>
<reference evidence="8" key="2">
    <citation type="submission" date="2022-01" db="EMBL/GenBank/DDBJ databases">
        <authorList>
            <person name="Yamashiro T."/>
            <person name="Shiraishi A."/>
            <person name="Satake H."/>
            <person name="Nakayama K."/>
        </authorList>
    </citation>
    <scope>NUCLEOTIDE SEQUENCE</scope>
</reference>
<gene>
    <name evidence="8" type="ORF">Tco_1016740</name>
</gene>
<comment type="similarity">
    <text evidence="6">Belongs to the chalcone isomerase family.</text>
</comment>
<evidence type="ECO:0000313" key="8">
    <source>
        <dbReference type="EMBL" id="GJT65260.1"/>
    </source>
</evidence>
<comment type="catalytic activity">
    <reaction evidence="5">
        <text>a chalcone = a flavanone.</text>
        <dbReference type="EC" id="5.5.1.6"/>
    </reaction>
</comment>
<organism evidence="8 9">
    <name type="scientific">Tanacetum coccineum</name>
    <dbReference type="NCBI Taxonomy" id="301880"/>
    <lineage>
        <taxon>Eukaryota</taxon>
        <taxon>Viridiplantae</taxon>
        <taxon>Streptophyta</taxon>
        <taxon>Embryophyta</taxon>
        <taxon>Tracheophyta</taxon>
        <taxon>Spermatophyta</taxon>
        <taxon>Magnoliopsida</taxon>
        <taxon>eudicotyledons</taxon>
        <taxon>Gunneridae</taxon>
        <taxon>Pentapetalae</taxon>
        <taxon>asterids</taxon>
        <taxon>campanulids</taxon>
        <taxon>Asterales</taxon>
        <taxon>Asteraceae</taxon>
        <taxon>Asteroideae</taxon>
        <taxon>Anthemideae</taxon>
        <taxon>Anthemidinae</taxon>
        <taxon>Tanacetum</taxon>
    </lineage>
</organism>
<evidence type="ECO:0000256" key="2">
    <source>
        <dbReference type="ARBA" id="ARBA00023235"/>
    </source>
</evidence>
<dbReference type="InterPro" id="IPR036298">
    <property type="entry name" value="Chalcone_isomerase_sf"/>
</dbReference>
<evidence type="ECO:0000256" key="3">
    <source>
        <dbReference type="ARBA" id="ARBA00023241"/>
    </source>
</evidence>
<evidence type="ECO:0000256" key="4">
    <source>
        <dbReference type="ARBA" id="ARBA00025429"/>
    </source>
</evidence>
<dbReference type="Pfam" id="PF02431">
    <property type="entry name" value="Chalcone"/>
    <property type="match status" value="1"/>
</dbReference>
<comment type="caution">
    <text evidence="8">The sequence shown here is derived from an EMBL/GenBank/DDBJ whole genome shotgun (WGS) entry which is preliminary data.</text>
</comment>
<dbReference type="EMBL" id="BQNB010017617">
    <property type="protein sequence ID" value="GJT65260.1"/>
    <property type="molecule type" value="Genomic_DNA"/>
</dbReference>
<name>A0ABQ5FPQ0_9ASTR</name>
<keyword evidence="2 8" id="KW-0413">Isomerase</keyword>
<accession>A0ABQ5FPQ0</accession>
<comment type="function">
    <text evidence="4">Catalyzes the intramolecular cyclization of bicyclic chalcones into tricyclic (S)-flavanones. Responsible for the isomerization of 4,2',4',6'-tetrahydroxychalcone (also termed chalcone) into naringenin.</text>
</comment>
<dbReference type="Gene3D" id="3.50.70.10">
    <property type="match status" value="2"/>
</dbReference>
<feature type="domain" description="Chalcone isomerase" evidence="7">
    <location>
        <begin position="13"/>
        <end position="149"/>
    </location>
</feature>
<comment type="pathway">
    <text evidence="1">Secondary metabolite biosynthesis; flavonoid biosynthesis.</text>
</comment>
<evidence type="ECO:0000256" key="6">
    <source>
        <dbReference type="RuleBase" id="RU361158"/>
    </source>
</evidence>